<comment type="caution">
    <text evidence="1">The sequence shown here is derived from an EMBL/GenBank/DDBJ whole genome shotgun (WGS) entry which is preliminary data.</text>
</comment>
<protein>
    <submittedName>
        <fullName evidence="1">T1SS secreted agglutinin RTX</fullName>
    </submittedName>
</protein>
<proteinExistence type="predicted"/>
<organism evidence="1 2">
    <name type="scientific">Vibrio variabilis</name>
    <dbReference type="NCBI Taxonomy" id="990271"/>
    <lineage>
        <taxon>Bacteria</taxon>
        <taxon>Pseudomonadati</taxon>
        <taxon>Pseudomonadota</taxon>
        <taxon>Gammaproteobacteria</taxon>
        <taxon>Vibrionales</taxon>
        <taxon>Vibrionaceae</taxon>
        <taxon>Vibrio</taxon>
    </lineage>
</organism>
<keyword evidence="2" id="KW-1185">Reference proteome</keyword>
<dbReference type="Proteomes" id="UP000029223">
    <property type="component" value="Unassembled WGS sequence"/>
</dbReference>
<gene>
    <name evidence="1" type="ORF">JCM19239_1905</name>
</gene>
<reference evidence="2" key="2">
    <citation type="submission" date="2014-09" db="EMBL/GenBank/DDBJ databases">
        <authorList>
            <consortium name="NBRP consortium"/>
            <person name="Sawabe T."/>
            <person name="Meirelles P."/>
            <person name="Nakanishi M."/>
            <person name="Sayaka M."/>
            <person name="Hattori M."/>
            <person name="Ohkuma M."/>
        </authorList>
    </citation>
    <scope>NUCLEOTIDE SEQUENCE [LARGE SCALE GENOMIC DNA]</scope>
    <source>
        <strain evidence="2">JCM 19239</strain>
    </source>
</reference>
<dbReference type="EMBL" id="BBMS01000004">
    <property type="protein sequence ID" value="GAL24451.1"/>
    <property type="molecule type" value="Genomic_DNA"/>
</dbReference>
<accession>A0ABQ0J6Q2</accession>
<evidence type="ECO:0000313" key="1">
    <source>
        <dbReference type="EMBL" id="GAL24451.1"/>
    </source>
</evidence>
<sequence length="264" mass="27937">MGEATADDYEAAISLIQFQNTSQSPSQDARIIEITTFDDASEPSNTAVSTISVTGVADVAVTAASGFEDTKIDLDISLPTDSAVESVVISNIPTGAKIFDGNSELTVTDNSVSVTPSMLDTLSVQPPEDSDVDFTLLVTGFDGANQEVESHDLEVVVKPVTDPVVLQVSGDEIVASIDFENITLNRSWRGNVTESELSSNGSVGTWGTNNPGGVVEVGQEGVYLGGSAQDRDNQLFEIEGRRGKDDSLFTEFDGKGGQFLRAQF</sequence>
<evidence type="ECO:0000313" key="2">
    <source>
        <dbReference type="Proteomes" id="UP000029223"/>
    </source>
</evidence>
<name>A0ABQ0J6Q2_9VIBR</name>
<reference evidence="2" key="1">
    <citation type="submission" date="2014-09" db="EMBL/GenBank/DDBJ databases">
        <title>Vibrio variabilis JCM 19239. (C206) whole genome shotgun sequence.</title>
        <authorList>
            <person name="Sawabe T."/>
            <person name="Meirelles P."/>
            <person name="Nakanishi M."/>
            <person name="Sayaka M."/>
            <person name="Hattori M."/>
            <person name="Ohkuma M."/>
        </authorList>
    </citation>
    <scope>NUCLEOTIDE SEQUENCE [LARGE SCALE GENOMIC DNA]</scope>
    <source>
        <strain evidence="2">JCM 19239</strain>
    </source>
</reference>